<evidence type="ECO:0000313" key="2">
    <source>
        <dbReference type="EMBL" id="RVT94091.1"/>
    </source>
</evidence>
<dbReference type="OrthoDB" id="7565069at2"/>
<organism evidence="2 3">
    <name type="scientific">Sphingomonas crocodyli</name>
    <dbReference type="NCBI Taxonomy" id="1979270"/>
    <lineage>
        <taxon>Bacteria</taxon>
        <taxon>Pseudomonadati</taxon>
        <taxon>Pseudomonadota</taxon>
        <taxon>Alphaproteobacteria</taxon>
        <taxon>Sphingomonadales</taxon>
        <taxon>Sphingomonadaceae</taxon>
        <taxon>Sphingomonas</taxon>
    </lineage>
</organism>
<keyword evidence="1" id="KW-0812">Transmembrane</keyword>
<name>A0A437M8P1_9SPHN</name>
<feature type="transmembrane region" description="Helical" evidence="1">
    <location>
        <begin position="12"/>
        <end position="31"/>
    </location>
</feature>
<dbReference type="AlphaFoldDB" id="A0A437M8P1"/>
<comment type="caution">
    <text evidence="2">The sequence shown here is derived from an EMBL/GenBank/DDBJ whole genome shotgun (WGS) entry which is preliminary data.</text>
</comment>
<sequence length="119" mass="12526">MLPPAVRRYATPALFAIGAIFVGVVGGTATVSGMSTQRFGSQAVAAGLEHNPYAPGSGGYGEGYYQPAAYDEGCSGCSERDLGYRWAGRRNLASPDECPTDSWGFNRGCIAYFRDVTGV</sequence>
<dbReference type="EMBL" id="SACN01000001">
    <property type="protein sequence ID" value="RVT94091.1"/>
    <property type="molecule type" value="Genomic_DNA"/>
</dbReference>
<dbReference type="Proteomes" id="UP000282971">
    <property type="component" value="Unassembled WGS sequence"/>
</dbReference>
<keyword evidence="1" id="KW-0472">Membrane</keyword>
<protein>
    <submittedName>
        <fullName evidence="2">Uncharacterized protein</fullName>
    </submittedName>
</protein>
<accession>A0A437M8P1</accession>
<dbReference type="RefSeq" id="WP_127743262.1">
    <property type="nucleotide sequence ID" value="NZ_SACN01000001.1"/>
</dbReference>
<proteinExistence type="predicted"/>
<keyword evidence="1" id="KW-1133">Transmembrane helix</keyword>
<gene>
    <name evidence="2" type="ORF">EOD43_09625</name>
</gene>
<evidence type="ECO:0000313" key="3">
    <source>
        <dbReference type="Proteomes" id="UP000282971"/>
    </source>
</evidence>
<evidence type="ECO:0000256" key="1">
    <source>
        <dbReference type="SAM" id="Phobius"/>
    </source>
</evidence>
<keyword evidence="3" id="KW-1185">Reference proteome</keyword>
<reference evidence="2 3" key="1">
    <citation type="submission" date="2019-01" db="EMBL/GenBank/DDBJ databases">
        <authorList>
            <person name="Chen W.-M."/>
        </authorList>
    </citation>
    <scope>NUCLEOTIDE SEQUENCE [LARGE SCALE GENOMIC DNA]</scope>
    <source>
        <strain evidence="2 3">CCP-7</strain>
    </source>
</reference>